<gene>
    <name evidence="1" type="ORF">KMAL_25480</name>
</gene>
<evidence type="ECO:0000313" key="1">
    <source>
        <dbReference type="EMBL" id="POF61834.1"/>
    </source>
</evidence>
<sequence length="315" mass="35676">MPNGYSDWFKMSLRGVGDGSAIPQLELSVLEEKQTPLLPIDERFRLMEKAKIKFGKILEAANDDSSVVLSHTQIRNFNRFLTNLKPGEIFKYSSKSDQPLNSDLNVVSIDVERRKRLLTKVTATYEQRIQGKSRLKGVDENGLLRFFNTDLRDFSLTDNSRPPSEYGSNIGGYYEFDLTVLRRHDDSIHSVITIHDISLLDHPAIDAIDAMANLESGWLDGYGHSISQSIRDAAKRFIVITNPLPTFYAIAPTEEGGILLEYESNGWDYGIEFNADNSFTFFGIEIKGKAEFSDTYSENQIQILQDRIRESLSVS</sequence>
<dbReference type="EMBL" id="POTC01000044">
    <property type="protein sequence ID" value="POF61834.1"/>
    <property type="molecule type" value="Genomic_DNA"/>
</dbReference>
<reference evidence="1 2" key="1">
    <citation type="submission" date="2018-01" db="EMBL/GenBank/DDBJ databases">
        <title>Draft Genome Sequence of Komagataeibacter maltaceti LMG 1529, a Vinegar Producing Acetic Acid Bacterium Isolated from Malt Vinegar Brewery Acetifiers.</title>
        <authorList>
            <person name="Zhang Q."/>
            <person name="Hollensteiner J."/>
            <person name="Poehlein A."/>
            <person name="Daniel R."/>
        </authorList>
    </citation>
    <scope>NUCLEOTIDE SEQUENCE [LARGE SCALE GENOMIC DNA]</scope>
    <source>
        <strain evidence="1 2">LMG 1529</strain>
    </source>
</reference>
<evidence type="ECO:0000313" key="2">
    <source>
        <dbReference type="Proteomes" id="UP000237344"/>
    </source>
</evidence>
<organism evidence="1 2">
    <name type="scientific">Novacetimonas maltaceti</name>
    <dbReference type="NCBI Taxonomy" id="1203393"/>
    <lineage>
        <taxon>Bacteria</taxon>
        <taxon>Pseudomonadati</taxon>
        <taxon>Pseudomonadota</taxon>
        <taxon>Alphaproteobacteria</taxon>
        <taxon>Acetobacterales</taxon>
        <taxon>Acetobacteraceae</taxon>
        <taxon>Novacetimonas</taxon>
    </lineage>
</organism>
<accession>A0A2S3VYX4</accession>
<comment type="caution">
    <text evidence="1">The sequence shown here is derived from an EMBL/GenBank/DDBJ whole genome shotgun (WGS) entry which is preliminary data.</text>
</comment>
<proteinExistence type="predicted"/>
<keyword evidence="2" id="KW-1185">Reference proteome</keyword>
<dbReference type="AlphaFoldDB" id="A0A2S3VYX4"/>
<protein>
    <submittedName>
        <fullName evidence="1">Uncharacterized protein</fullName>
    </submittedName>
</protein>
<dbReference type="Proteomes" id="UP000237344">
    <property type="component" value="Unassembled WGS sequence"/>
</dbReference>
<name>A0A2S3VYX4_9PROT</name>